<name>M4I0D7_9CAUD</name>
<sequence>MEHVQRLFRIGDGSKAPSYWEKKNTHPILIGITNSLRTYRKVVSRNN</sequence>
<evidence type="ECO:0000313" key="2">
    <source>
        <dbReference type="Proteomes" id="UP000011838"/>
    </source>
</evidence>
<dbReference type="Proteomes" id="UP000011838">
    <property type="component" value="Segment"/>
</dbReference>
<dbReference type="KEGG" id="vg:15041099"/>
<reference evidence="1 2" key="1">
    <citation type="journal article" date="2013" name="J. Virol.">
        <title>Romulus and Remus, Two Phage Isolates Representing a Distinct Clade within the Twortlikevirus Genus, Display Suitable Properties for Phage Therapy Applications.</title>
        <authorList>
            <person name="Vandersteegen K."/>
            <person name="Kropinski A.M."/>
            <person name="Nash J.H."/>
            <person name="Noben J.P."/>
            <person name="Hermans K."/>
            <person name="Lavigne R."/>
        </authorList>
    </citation>
    <scope>NUCLEOTIDE SEQUENCE [LARGE SCALE GENOMIC DNA]</scope>
</reference>
<accession>M4I0D7</accession>
<gene>
    <name evidence="1" type="ORF">Romulus_032.1</name>
</gene>
<dbReference type="EMBL" id="JX846613">
    <property type="protein sequence ID" value="AFV81094.1"/>
    <property type="molecule type" value="Genomic_DNA"/>
</dbReference>
<dbReference type="RefSeq" id="YP_007677530.1">
    <property type="nucleotide sequence ID" value="NC_020877.1"/>
</dbReference>
<protein>
    <submittedName>
        <fullName evidence="1">Uncharacterized protein</fullName>
    </submittedName>
</protein>
<organism evidence="1 2">
    <name type="scientific">Staphylococcus phage vB_SauM_Romulus</name>
    <dbReference type="NCBI Taxonomy" id="1235660"/>
    <lineage>
        <taxon>Viruses</taxon>
        <taxon>Duplodnaviria</taxon>
        <taxon>Heunggongvirae</taxon>
        <taxon>Uroviricota</taxon>
        <taxon>Caudoviricetes</taxon>
        <taxon>Herelleviridae</taxon>
        <taxon>Twortvirinae</taxon>
        <taxon>Silviavirus</taxon>
        <taxon>Silviavirus remus</taxon>
    </lineage>
</organism>
<evidence type="ECO:0000313" key="1">
    <source>
        <dbReference type="EMBL" id="AFV81094.1"/>
    </source>
</evidence>
<proteinExistence type="predicted"/>